<keyword evidence="4" id="KW-1185">Reference proteome</keyword>
<protein>
    <recommendedName>
        <fullName evidence="5">Transposable element Tc1 transposase</fullName>
    </recommendedName>
</protein>
<gene>
    <name evidence="3" type="ORF">FJT64_023142</name>
</gene>
<dbReference type="AlphaFoldDB" id="A0A6A4WES2"/>
<dbReference type="InterPro" id="IPR009057">
    <property type="entry name" value="Homeodomain-like_sf"/>
</dbReference>
<dbReference type="EMBL" id="VIIS01000774">
    <property type="protein sequence ID" value="KAF0305195.1"/>
    <property type="molecule type" value="Genomic_DNA"/>
</dbReference>
<sequence length="604" mass="67958">MASTEPEYILPGDPPEDVKPDINELNRLLNKSSESCGTSTEDGAGDDTPGVVMAVEVKEENLGPSNSLGTQRRRSHRDPEAGVAPRSQPNRQERQRGVAGKILLNSKTRERCMAQKSRLVRQDCESSVSQGPQMTYQERKRGVVTKSRSGRQKRERGVAQKTQLKRQERKRGGKRESGEAQGSQTGCQERERGGALKGRLTRQERERAVALMMLGYSSTAASRLIGCNQRSVLRWWRRWRETTGWKPPERQAEQGGINLMDPEPISEGDDDTSSEEDNKVEAVEMKTNTVEGKGKDKTDDPLKDLKSNKGRRRWTSKEDDARIVEYAAQHPLSTPAVIKRELGLVCTEGLIMRRLHEAGVFGAPSTATRPSCVARTETPWLLQADTVLQNEPELWRRVAFSDERTFTVTKGKLIVSRRRDYRQSKSSQQKSPRSVRVWTWIDGEGRGSLLRTRRAGASGPAAYRALLESQFLPAYDELRPDRSRILLHLRNWPRTLTLRGWLETQPRLQLLRWFPRLTDLNPIDHVWKGVTAELKCALDGVKGNVTAERIWEMLQAAWEHVTPELCALHVDRAAEAMRAQPRTAGPVCTAESAGKSAQSISQVP</sequence>
<evidence type="ECO:0008006" key="5">
    <source>
        <dbReference type="Google" id="ProtNLM"/>
    </source>
</evidence>
<reference evidence="3 4" key="1">
    <citation type="submission" date="2019-07" db="EMBL/GenBank/DDBJ databases">
        <title>Draft genome assembly of a fouling barnacle, Amphibalanus amphitrite (Darwin, 1854): The first reference genome for Thecostraca.</title>
        <authorList>
            <person name="Kim W."/>
        </authorList>
    </citation>
    <scope>NUCLEOTIDE SEQUENCE [LARGE SCALE GENOMIC DNA]</scope>
    <source>
        <strain evidence="3">SNU_AA5</strain>
        <tissue evidence="3">Soma without cirri and trophi</tissue>
    </source>
</reference>
<proteinExistence type="predicted"/>
<evidence type="ECO:0000313" key="3">
    <source>
        <dbReference type="EMBL" id="KAF0305195.1"/>
    </source>
</evidence>
<comment type="subcellular location">
    <subcellularLocation>
        <location evidence="1">Nucleus</location>
    </subcellularLocation>
</comment>
<feature type="compositionally biased region" description="Polar residues" evidence="2">
    <location>
        <begin position="29"/>
        <end position="41"/>
    </location>
</feature>
<dbReference type="SUPFAM" id="SSF46689">
    <property type="entry name" value="Homeodomain-like"/>
    <property type="match status" value="1"/>
</dbReference>
<feature type="region of interest" description="Disordered" evidence="2">
    <location>
        <begin position="583"/>
        <end position="604"/>
    </location>
</feature>
<feature type="compositionally biased region" description="Basic residues" evidence="2">
    <location>
        <begin position="163"/>
        <end position="173"/>
    </location>
</feature>
<dbReference type="Gene3D" id="3.30.420.10">
    <property type="entry name" value="Ribonuclease H-like superfamily/Ribonuclease H"/>
    <property type="match status" value="1"/>
</dbReference>
<feature type="compositionally biased region" description="Acidic residues" evidence="2">
    <location>
        <begin position="264"/>
        <end position="275"/>
    </location>
</feature>
<organism evidence="3 4">
    <name type="scientific">Amphibalanus amphitrite</name>
    <name type="common">Striped barnacle</name>
    <name type="synonym">Balanus amphitrite</name>
    <dbReference type="NCBI Taxonomy" id="1232801"/>
    <lineage>
        <taxon>Eukaryota</taxon>
        <taxon>Metazoa</taxon>
        <taxon>Ecdysozoa</taxon>
        <taxon>Arthropoda</taxon>
        <taxon>Crustacea</taxon>
        <taxon>Multicrustacea</taxon>
        <taxon>Cirripedia</taxon>
        <taxon>Thoracica</taxon>
        <taxon>Thoracicalcarea</taxon>
        <taxon>Balanomorpha</taxon>
        <taxon>Balanoidea</taxon>
        <taxon>Balanidae</taxon>
        <taxon>Amphibalaninae</taxon>
        <taxon>Amphibalanus</taxon>
    </lineage>
</organism>
<dbReference type="GO" id="GO:0005634">
    <property type="term" value="C:nucleus"/>
    <property type="evidence" value="ECO:0007669"/>
    <property type="project" value="UniProtKB-SubCell"/>
</dbReference>
<feature type="compositionally biased region" description="Polar residues" evidence="2">
    <location>
        <begin position="125"/>
        <end position="136"/>
    </location>
</feature>
<evidence type="ECO:0000313" key="4">
    <source>
        <dbReference type="Proteomes" id="UP000440578"/>
    </source>
</evidence>
<dbReference type="OrthoDB" id="4843387at2759"/>
<dbReference type="Proteomes" id="UP000440578">
    <property type="component" value="Unassembled WGS sequence"/>
</dbReference>
<feature type="region of interest" description="Disordered" evidence="2">
    <location>
        <begin position="1"/>
        <end position="200"/>
    </location>
</feature>
<feature type="compositionally biased region" description="Polar residues" evidence="2">
    <location>
        <begin position="595"/>
        <end position="604"/>
    </location>
</feature>
<evidence type="ECO:0000256" key="1">
    <source>
        <dbReference type="ARBA" id="ARBA00004123"/>
    </source>
</evidence>
<feature type="region of interest" description="Disordered" evidence="2">
    <location>
        <begin position="246"/>
        <end position="316"/>
    </location>
</feature>
<name>A0A6A4WES2_AMPAM</name>
<evidence type="ECO:0000256" key="2">
    <source>
        <dbReference type="SAM" id="MobiDB-lite"/>
    </source>
</evidence>
<dbReference type="InterPro" id="IPR036397">
    <property type="entry name" value="RNaseH_sf"/>
</dbReference>
<dbReference type="GO" id="GO:0003676">
    <property type="term" value="F:nucleic acid binding"/>
    <property type="evidence" value="ECO:0007669"/>
    <property type="project" value="InterPro"/>
</dbReference>
<feature type="compositionally biased region" description="Basic and acidic residues" evidence="2">
    <location>
        <begin position="292"/>
        <end position="307"/>
    </location>
</feature>
<accession>A0A6A4WES2</accession>
<comment type="caution">
    <text evidence="3">The sequence shown here is derived from an EMBL/GenBank/DDBJ whole genome shotgun (WGS) entry which is preliminary data.</text>
</comment>